<dbReference type="RefSeq" id="WP_079408904.1">
    <property type="nucleotide sequence ID" value="NZ_MBTG01000001.1"/>
</dbReference>
<name>A0A1V4HTQ9_9BACL</name>
<evidence type="ECO:0000313" key="1">
    <source>
        <dbReference type="EMBL" id="OPH61903.1"/>
    </source>
</evidence>
<accession>A0A1V4HTQ9</accession>
<comment type="caution">
    <text evidence="1">The sequence shown here is derived from an EMBL/GenBank/DDBJ whole genome shotgun (WGS) entry which is preliminary data.</text>
</comment>
<reference evidence="2" key="1">
    <citation type="submission" date="2016-07" db="EMBL/GenBank/DDBJ databases">
        <authorList>
            <person name="Florea S."/>
            <person name="Webb J.S."/>
            <person name="Jaromczyk J."/>
            <person name="Schardl C.L."/>
        </authorList>
    </citation>
    <scope>NUCLEOTIDE SEQUENCE [LARGE SCALE GENOMIC DNA]</scope>
    <source>
        <strain evidence="2">CY1</strain>
    </source>
</reference>
<dbReference type="STRING" id="1469647.BC351_01285"/>
<dbReference type="Proteomes" id="UP000190626">
    <property type="component" value="Unassembled WGS sequence"/>
</dbReference>
<gene>
    <name evidence="1" type="ORF">BC351_01285</name>
</gene>
<sequence length="79" mass="9620">MLWRKKKQICEHEWFDLESREEYVDHTTCGIPVGRFEDVMHIYCPKCDARKMVSELEGRLIIKAHEIKTQYKNRCNEIY</sequence>
<keyword evidence="2" id="KW-1185">Reference proteome</keyword>
<dbReference type="EMBL" id="MBTG01000001">
    <property type="protein sequence ID" value="OPH61903.1"/>
    <property type="molecule type" value="Genomic_DNA"/>
</dbReference>
<dbReference type="AlphaFoldDB" id="A0A1V4HTQ9"/>
<dbReference type="OrthoDB" id="9996401at2"/>
<protein>
    <submittedName>
        <fullName evidence="1">Uncharacterized protein</fullName>
    </submittedName>
</protein>
<evidence type="ECO:0000313" key="2">
    <source>
        <dbReference type="Proteomes" id="UP000190626"/>
    </source>
</evidence>
<proteinExistence type="predicted"/>
<organism evidence="1 2">
    <name type="scientific">Paenibacillus ferrarius</name>
    <dbReference type="NCBI Taxonomy" id="1469647"/>
    <lineage>
        <taxon>Bacteria</taxon>
        <taxon>Bacillati</taxon>
        <taxon>Bacillota</taxon>
        <taxon>Bacilli</taxon>
        <taxon>Bacillales</taxon>
        <taxon>Paenibacillaceae</taxon>
        <taxon>Paenibacillus</taxon>
    </lineage>
</organism>